<feature type="non-terminal residue" evidence="1">
    <location>
        <position position="1"/>
    </location>
</feature>
<accession>A0AC60QBT3</accession>
<dbReference type="Proteomes" id="UP000805193">
    <property type="component" value="Unassembled WGS sequence"/>
</dbReference>
<gene>
    <name evidence="1" type="ORF">HPB47_021989</name>
</gene>
<keyword evidence="2" id="KW-1185">Reference proteome</keyword>
<evidence type="ECO:0000313" key="1">
    <source>
        <dbReference type="EMBL" id="KAG0431214.1"/>
    </source>
</evidence>
<organism evidence="1 2">
    <name type="scientific">Ixodes persulcatus</name>
    <name type="common">Taiga tick</name>
    <dbReference type="NCBI Taxonomy" id="34615"/>
    <lineage>
        <taxon>Eukaryota</taxon>
        <taxon>Metazoa</taxon>
        <taxon>Ecdysozoa</taxon>
        <taxon>Arthropoda</taxon>
        <taxon>Chelicerata</taxon>
        <taxon>Arachnida</taxon>
        <taxon>Acari</taxon>
        <taxon>Parasitiformes</taxon>
        <taxon>Ixodida</taxon>
        <taxon>Ixodoidea</taxon>
        <taxon>Ixodidae</taxon>
        <taxon>Ixodinae</taxon>
        <taxon>Ixodes</taxon>
    </lineage>
</organism>
<reference evidence="1 2" key="1">
    <citation type="journal article" date="2020" name="Cell">
        <title>Large-Scale Comparative Analyses of Tick Genomes Elucidate Their Genetic Diversity and Vector Capacities.</title>
        <authorList>
            <consortium name="Tick Genome and Microbiome Consortium (TIGMIC)"/>
            <person name="Jia N."/>
            <person name="Wang J."/>
            <person name="Shi W."/>
            <person name="Du L."/>
            <person name="Sun Y."/>
            <person name="Zhan W."/>
            <person name="Jiang J.F."/>
            <person name="Wang Q."/>
            <person name="Zhang B."/>
            <person name="Ji P."/>
            <person name="Bell-Sakyi L."/>
            <person name="Cui X.M."/>
            <person name="Yuan T.T."/>
            <person name="Jiang B.G."/>
            <person name="Yang W.F."/>
            <person name="Lam T.T."/>
            <person name="Chang Q.C."/>
            <person name="Ding S.J."/>
            <person name="Wang X.J."/>
            <person name="Zhu J.G."/>
            <person name="Ruan X.D."/>
            <person name="Zhao L."/>
            <person name="Wei J.T."/>
            <person name="Ye R.Z."/>
            <person name="Que T.C."/>
            <person name="Du C.H."/>
            <person name="Zhou Y.H."/>
            <person name="Cheng J.X."/>
            <person name="Dai P.F."/>
            <person name="Guo W.B."/>
            <person name="Han X.H."/>
            <person name="Huang E.J."/>
            <person name="Li L.F."/>
            <person name="Wei W."/>
            <person name="Gao Y.C."/>
            <person name="Liu J.Z."/>
            <person name="Shao H.Z."/>
            <person name="Wang X."/>
            <person name="Wang C.C."/>
            <person name="Yang T.C."/>
            <person name="Huo Q.B."/>
            <person name="Li W."/>
            <person name="Chen H.Y."/>
            <person name="Chen S.E."/>
            <person name="Zhou L.G."/>
            <person name="Ni X.B."/>
            <person name="Tian J.H."/>
            <person name="Sheng Y."/>
            <person name="Liu T."/>
            <person name="Pan Y.S."/>
            <person name="Xia L.Y."/>
            <person name="Li J."/>
            <person name="Zhao F."/>
            <person name="Cao W.C."/>
        </authorList>
    </citation>
    <scope>NUCLEOTIDE SEQUENCE [LARGE SCALE GENOMIC DNA]</scope>
    <source>
        <strain evidence="1">Iper-2018</strain>
    </source>
</reference>
<name>A0AC60QBT3_IXOPE</name>
<proteinExistence type="predicted"/>
<dbReference type="EMBL" id="JABSTQ010009245">
    <property type="protein sequence ID" value="KAG0431214.1"/>
    <property type="molecule type" value="Genomic_DNA"/>
</dbReference>
<sequence length="268" mass="29797">ESSWSCRVRWRRTLWLPNGRWLYEIVSDLSCLCRCRCFATPKSTRLRETTRQPLRRMRLSAKQARGATSCPLWDPLLPCPQSRAAAVGAARSIRASRAASTWATAVSSCAHRQPPWPPMEEKLAAAFTVIATSQDVSPQCHKYAIPSLCFFAFPPCEPGAPGGRAPEPRSVCRDECELLEHSLCRMEYSIAKRHPLIGQQKILPVCEELAPVGSPESESCLRLGVPHREAEDVNKGGRGRSFSVQSVEATCGVFERVCPLWVRAPKPD</sequence>
<comment type="caution">
    <text evidence="1">The sequence shown here is derived from an EMBL/GenBank/DDBJ whole genome shotgun (WGS) entry which is preliminary data.</text>
</comment>
<evidence type="ECO:0000313" key="2">
    <source>
        <dbReference type="Proteomes" id="UP000805193"/>
    </source>
</evidence>
<protein>
    <submittedName>
        <fullName evidence="1">Uncharacterized protein</fullName>
    </submittedName>
</protein>